<gene>
    <name evidence="1" type="ORF">SAMN05421637_0380</name>
</gene>
<dbReference type="OrthoDB" id="9800058at2"/>
<name>A0A1H6UMH5_9MICO</name>
<dbReference type="InterPro" id="IPR006439">
    <property type="entry name" value="HAD-SF_hydro_IA"/>
</dbReference>
<dbReference type="InterPro" id="IPR051806">
    <property type="entry name" value="HAD-like_SPP"/>
</dbReference>
<sequence>MTSLEAAGVLLDMDGTLIDSTATVDVVWGDFARQAGFDVDEVLAHVHGVPARATLRRFLGEDADIEPWFAQISEWENERFDADVEIPGAVAAVHALPAGRWAVVTSAIRDAAVRRMARLGFPALEVLIAAEDVEHGKPDPEPYRRGADALGADPEDCVVFEDSDAGVRAGLAAGARVIVVGDLATPATRGLPRVADMRGVSFAASPAGVTISLG</sequence>
<dbReference type="NCBIfam" id="TIGR01509">
    <property type="entry name" value="HAD-SF-IA-v3"/>
    <property type="match status" value="1"/>
</dbReference>
<accession>A0A1H6UMH5</accession>
<dbReference type="PANTHER" id="PTHR43481">
    <property type="entry name" value="FRUCTOSE-1-PHOSPHATE PHOSPHATASE"/>
    <property type="match status" value="1"/>
</dbReference>
<reference evidence="2" key="1">
    <citation type="submission" date="2016-10" db="EMBL/GenBank/DDBJ databases">
        <authorList>
            <person name="Varghese N."/>
        </authorList>
    </citation>
    <scope>NUCLEOTIDE SEQUENCE [LARGE SCALE GENOMIC DNA]</scope>
    <source>
        <strain evidence="2">DSM 24868</strain>
    </source>
</reference>
<evidence type="ECO:0000313" key="1">
    <source>
        <dbReference type="EMBL" id="SEI90927.1"/>
    </source>
</evidence>
<dbReference type="AlphaFoldDB" id="A0A1H6UMH5"/>
<dbReference type="eggNOG" id="COG0637">
    <property type="taxonomic scope" value="Bacteria"/>
</dbReference>
<dbReference type="InterPro" id="IPR023214">
    <property type="entry name" value="HAD_sf"/>
</dbReference>
<evidence type="ECO:0000313" key="2">
    <source>
        <dbReference type="Proteomes" id="UP000183315"/>
    </source>
</evidence>
<dbReference type="RefSeq" id="WP_042212549.1">
    <property type="nucleotide sequence ID" value="NZ_BBLU01000002.1"/>
</dbReference>
<dbReference type="SFLD" id="SFLDG01129">
    <property type="entry name" value="C1.5:_HAD__Beta-PGM__Phosphata"/>
    <property type="match status" value="1"/>
</dbReference>
<organism evidence="1 2">
    <name type="scientific">Demequina mangrovi</name>
    <dbReference type="NCBI Taxonomy" id="1043493"/>
    <lineage>
        <taxon>Bacteria</taxon>
        <taxon>Bacillati</taxon>
        <taxon>Actinomycetota</taxon>
        <taxon>Actinomycetes</taxon>
        <taxon>Micrococcales</taxon>
        <taxon>Demequinaceae</taxon>
        <taxon>Demequina</taxon>
    </lineage>
</organism>
<proteinExistence type="predicted"/>
<dbReference type="InterPro" id="IPR023198">
    <property type="entry name" value="PGP-like_dom2"/>
</dbReference>
<keyword evidence="2" id="KW-1185">Reference proteome</keyword>
<dbReference type="SUPFAM" id="SSF56784">
    <property type="entry name" value="HAD-like"/>
    <property type="match status" value="1"/>
</dbReference>
<dbReference type="Gene3D" id="1.10.150.240">
    <property type="entry name" value="Putative phosphatase, domain 2"/>
    <property type="match status" value="1"/>
</dbReference>
<dbReference type="STRING" id="1043493.SAMN05421637_0380"/>
<dbReference type="InterPro" id="IPR036412">
    <property type="entry name" value="HAD-like_sf"/>
</dbReference>
<dbReference type="Gene3D" id="3.40.50.1000">
    <property type="entry name" value="HAD superfamily/HAD-like"/>
    <property type="match status" value="1"/>
</dbReference>
<dbReference type="Pfam" id="PF00702">
    <property type="entry name" value="Hydrolase"/>
    <property type="match status" value="1"/>
</dbReference>
<dbReference type="GO" id="GO:0050308">
    <property type="term" value="F:sugar-phosphatase activity"/>
    <property type="evidence" value="ECO:0007669"/>
    <property type="project" value="TreeGrafter"/>
</dbReference>
<dbReference type="Proteomes" id="UP000183315">
    <property type="component" value="Unassembled WGS sequence"/>
</dbReference>
<protein>
    <submittedName>
        <fullName evidence="1">Sugar-phosphatase</fullName>
    </submittedName>
</protein>
<dbReference type="PANTHER" id="PTHR43481:SF4">
    <property type="entry name" value="GLYCEROL-1-PHOSPHATE PHOSPHOHYDROLASE 1-RELATED"/>
    <property type="match status" value="1"/>
</dbReference>
<dbReference type="EMBL" id="FNZI01000001">
    <property type="protein sequence ID" value="SEI90927.1"/>
    <property type="molecule type" value="Genomic_DNA"/>
</dbReference>
<dbReference type="SFLD" id="SFLDS00003">
    <property type="entry name" value="Haloacid_Dehalogenase"/>
    <property type="match status" value="1"/>
</dbReference>